<proteinExistence type="predicted"/>
<evidence type="ECO:0000313" key="1">
    <source>
        <dbReference type="EMBL" id="KAH7849739.1"/>
    </source>
</evidence>
<comment type="caution">
    <text evidence="1">The sequence shown here is derived from an EMBL/GenBank/DDBJ whole genome shotgun (WGS) entry which is preliminary data.</text>
</comment>
<dbReference type="Proteomes" id="UP000828048">
    <property type="component" value="Chromosome 7"/>
</dbReference>
<accession>A0ACB7Y9W9</accession>
<name>A0ACB7Y9W9_9ERIC</name>
<gene>
    <name evidence="1" type="ORF">Vadar_022339</name>
</gene>
<protein>
    <submittedName>
        <fullName evidence="1">Uncharacterized protein</fullName>
    </submittedName>
</protein>
<reference evidence="1 2" key="1">
    <citation type="journal article" date="2021" name="Hortic Res">
        <title>High-quality reference genome and annotation aids understanding of berry development for evergreen blueberry (Vaccinium darrowii).</title>
        <authorList>
            <person name="Yu J."/>
            <person name="Hulse-Kemp A.M."/>
            <person name="Babiker E."/>
            <person name="Staton M."/>
        </authorList>
    </citation>
    <scope>NUCLEOTIDE SEQUENCE [LARGE SCALE GENOMIC DNA]</scope>
    <source>
        <strain evidence="2">cv. NJ 8807/NJ 8810</strain>
        <tissue evidence="1">Young leaf</tissue>
    </source>
</reference>
<dbReference type="EMBL" id="CM037157">
    <property type="protein sequence ID" value="KAH7849739.1"/>
    <property type="molecule type" value="Genomic_DNA"/>
</dbReference>
<keyword evidence="2" id="KW-1185">Reference proteome</keyword>
<organism evidence="1 2">
    <name type="scientific">Vaccinium darrowii</name>
    <dbReference type="NCBI Taxonomy" id="229202"/>
    <lineage>
        <taxon>Eukaryota</taxon>
        <taxon>Viridiplantae</taxon>
        <taxon>Streptophyta</taxon>
        <taxon>Embryophyta</taxon>
        <taxon>Tracheophyta</taxon>
        <taxon>Spermatophyta</taxon>
        <taxon>Magnoliopsida</taxon>
        <taxon>eudicotyledons</taxon>
        <taxon>Gunneridae</taxon>
        <taxon>Pentapetalae</taxon>
        <taxon>asterids</taxon>
        <taxon>Ericales</taxon>
        <taxon>Ericaceae</taxon>
        <taxon>Vaccinioideae</taxon>
        <taxon>Vaccinieae</taxon>
        <taxon>Vaccinium</taxon>
    </lineage>
</organism>
<sequence length="296" mass="33561">MLETFDLGDNNFIGVFPLWVANLKPLVDLGLYGNQLTAPIPLNLSGLPNLQLLYLSNNFLSGVIPPSLFTLPSLKYLYLWSNCLTGQIPELQHDLPLEWIDLSYNKLHGPIPKSISTLVNLTVLSLESTNLSGVVDFQRLEKLEEIYLSNTNLLVTAGSNVNNTFPNLRLFYMSSCNVEEFPGFLRTSENLEALDLSNNRIHGQIPNWVTFVGKYSLSYLNLSRNFLTNIKQLPWEHLATLDLRSNLLQGPLPIPPPSIRSQFFSDYGIVDYNIFIMRFGVKDGENSCWYLQIMLK</sequence>
<evidence type="ECO:0000313" key="2">
    <source>
        <dbReference type="Proteomes" id="UP000828048"/>
    </source>
</evidence>